<protein>
    <submittedName>
        <fullName evidence="1">Uncharacterized protein</fullName>
    </submittedName>
</protein>
<evidence type="ECO:0000313" key="2">
    <source>
        <dbReference type="Proteomes" id="UP001420932"/>
    </source>
</evidence>
<proteinExistence type="predicted"/>
<sequence length="59" mass="6822">MESIGVRFYFRRKMTHCEVEESTELTTKLEALPPPNSLADRSSVLASEQGWELLSQFKF</sequence>
<dbReference type="AlphaFoldDB" id="A0AAP0JJ23"/>
<name>A0AAP0JJ23_9MAGN</name>
<dbReference type="EMBL" id="JBBNAF010000006">
    <property type="protein sequence ID" value="KAK9134401.1"/>
    <property type="molecule type" value="Genomic_DNA"/>
</dbReference>
<accession>A0AAP0JJ23</accession>
<keyword evidence="2" id="KW-1185">Reference proteome</keyword>
<reference evidence="1 2" key="1">
    <citation type="submission" date="2024-01" db="EMBL/GenBank/DDBJ databases">
        <title>Genome assemblies of Stephania.</title>
        <authorList>
            <person name="Yang L."/>
        </authorList>
    </citation>
    <scope>NUCLEOTIDE SEQUENCE [LARGE SCALE GENOMIC DNA]</scope>
    <source>
        <strain evidence="1">YNDBR</strain>
        <tissue evidence="1">Leaf</tissue>
    </source>
</reference>
<comment type="caution">
    <text evidence="1">The sequence shown here is derived from an EMBL/GenBank/DDBJ whole genome shotgun (WGS) entry which is preliminary data.</text>
</comment>
<evidence type="ECO:0000313" key="1">
    <source>
        <dbReference type="EMBL" id="KAK9134401.1"/>
    </source>
</evidence>
<dbReference type="Proteomes" id="UP001420932">
    <property type="component" value="Unassembled WGS sequence"/>
</dbReference>
<organism evidence="1 2">
    <name type="scientific">Stephania yunnanensis</name>
    <dbReference type="NCBI Taxonomy" id="152371"/>
    <lineage>
        <taxon>Eukaryota</taxon>
        <taxon>Viridiplantae</taxon>
        <taxon>Streptophyta</taxon>
        <taxon>Embryophyta</taxon>
        <taxon>Tracheophyta</taxon>
        <taxon>Spermatophyta</taxon>
        <taxon>Magnoliopsida</taxon>
        <taxon>Ranunculales</taxon>
        <taxon>Menispermaceae</taxon>
        <taxon>Menispermoideae</taxon>
        <taxon>Cissampelideae</taxon>
        <taxon>Stephania</taxon>
    </lineage>
</organism>
<gene>
    <name evidence="1" type="ORF">Syun_013731</name>
</gene>